<dbReference type="EMBL" id="JBIBDZ010000004">
    <property type="protein sequence ID" value="MFF5919961.1"/>
    <property type="molecule type" value="Genomic_DNA"/>
</dbReference>
<comment type="caution">
    <text evidence="2">The sequence shown here is derived from an EMBL/GenBank/DDBJ whole genome shotgun (WGS) entry which is preliminary data.</text>
</comment>
<proteinExistence type="predicted"/>
<name>A0ABW6XR54_9ACTN</name>
<keyword evidence="3" id="KW-1185">Reference proteome</keyword>
<dbReference type="RefSeq" id="WP_158710569.1">
    <property type="nucleotide sequence ID" value="NZ_JBIBDZ010000004.1"/>
</dbReference>
<dbReference type="Proteomes" id="UP001602370">
    <property type="component" value="Unassembled WGS sequence"/>
</dbReference>
<accession>A0ABW6XR54</accession>
<gene>
    <name evidence="2" type="ORF">ACFY8C_16720</name>
</gene>
<evidence type="ECO:0000313" key="2">
    <source>
        <dbReference type="EMBL" id="MFF5919961.1"/>
    </source>
</evidence>
<reference evidence="2 3" key="1">
    <citation type="submission" date="2024-10" db="EMBL/GenBank/DDBJ databases">
        <title>The Natural Products Discovery Center: Release of the First 8490 Sequenced Strains for Exploring Actinobacteria Biosynthetic Diversity.</title>
        <authorList>
            <person name="Kalkreuter E."/>
            <person name="Kautsar S.A."/>
            <person name="Yang D."/>
            <person name="Bader C.D."/>
            <person name="Teijaro C.N."/>
            <person name="Fluegel L."/>
            <person name="Davis C.M."/>
            <person name="Simpson J.R."/>
            <person name="Lauterbach L."/>
            <person name="Steele A.D."/>
            <person name="Gui C."/>
            <person name="Meng S."/>
            <person name="Li G."/>
            <person name="Viehrig K."/>
            <person name="Ye F."/>
            <person name="Su P."/>
            <person name="Kiefer A.F."/>
            <person name="Nichols A."/>
            <person name="Cepeda A.J."/>
            <person name="Yan W."/>
            <person name="Fan B."/>
            <person name="Jiang Y."/>
            <person name="Adhikari A."/>
            <person name="Zheng C.-J."/>
            <person name="Schuster L."/>
            <person name="Cowan T.M."/>
            <person name="Smanski M.J."/>
            <person name="Chevrette M.G."/>
            <person name="De Carvalho L.P.S."/>
            <person name="Shen B."/>
        </authorList>
    </citation>
    <scope>NUCLEOTIDE SEQUENCE [LARGE SCALE GENOMIC DNA]</scope>
    <source>
        <strain evidence="2 3">NPDC012605</strain>
    </source>
</reference>
<sequence length="111" mass="11738">MTSHPSGTGTARQLGLIVILLRSDGTDNTRWTLCVHLLGSTSDTYEATMVEAHPIGHRSMPNQTPPHPAEPFSSPGDGVRGTLPSTPLASPPTLEPLTTRTSYSGLNHLLG</sequence>
<feature type="region of interest" description="Disordered" evidence="1">
    <location>
        <begin position="56"/>
        <end position="111"/>
    </location>
</feature>
<protein>
    <submittedName>
        <fullName evidence="2">Uncharacterized protein</fullName>
    </submittedName>
</protein>
<organism evidence="2 3">
    <name type="scientific">Streptomyces flavochromogenes</name>
    <dbReference type="NCBI Taxonomy" id="68199"/>
    <lineage>
        <taxon>Bacteria</taxon>
        <taxon>Bacillati</taxon>
        <taxon>Actinomycetota</taxon>
        <taxon>Actinomycetes</taxon>
        <taxon>Kitasatosporales</taxon>
        <taxon>Streptomycetaceae</taxon>
        <taxon>Streptomyces</taxon>
    </lineage>
</organism>
<evidence type="ECO:0000313" key="3">
    <source>
        <dbReference type="Proteomes" id="UP001602370"/>
    </source>
</evidence>
<evidence type="ECO:0000256" key="1">
    <source>
        <dbReference type="SAM" id="MobiDB-lite"/>
    </source>
</evidence>